<proteinExistence type="inferred from homology"/>
<dbReference type="PANTHER" id="PTHR33078:SF100">
    <property type="entry name" value="PROTEIN YCF2"/>
    <property type="match status" value="1"/>
</dbReference>
<keyword evidence="4" id="KW-0934">Plastid</keyword>
<keyword evidence="5" id="KW-0547">Nucleotide-binding</keyword>
<organism evidence="7 8">
    <name type="scientific">Forsythia ovata</name>
    <dbReference type="NCBI Taxonomy" id="205694"/>
    <lineage>
        <taxon>Eukaryota</taxon>
        <taxon>Viridiplantae</taxon>
        <taxon>Streptophyta</taxon>
        <taxon>Embryophyta</taxon>
        <taxon>Tracheophyta</taxon>
        <taxon>Spermatophyta</taxon>
        <taxon>Magnoliopsida</taxon>
        <taxon>eudicotyledons</taxon>
        <taxon>Gunneridae</taxon>
        <taxon>Pentapetalae</taxon>
        <taxon>asterids</taxon>
        <taxon>lamiids</taxon>
        <taxon>Lamiales</taxon>
        <taxon>Oleaceae</taxon>
        <taxon>Forsythieae</taxon>
        <taxon>Forsythia</taxon>
    </lineage>
</organism>
<evidence type="ECO:0000256" key="6">
    <source>
        <dbReference type="ARBA" id="ARBA00022840"/>
    </source>
</evidence>
<comment type="caution">
    <text evidence="7">The sequence shown here is derived from an EMBL/GenBank/DDBJ whole genome shotgun (WGS) entry which is preliminary data.</text>
</comment>
<dbReference type="GO" id="GO:0005524">
    <property type="term" value="F:ATP binding"/>
    <property type="evidence" value="ECO:0007669"/>
    <property type="project" value="UniProtKB-KW"/>
</dbReference>
<comment type="function">
    <text evidence="1">Probable ATPase of unknown function. Its presence in a non-photosynthetic plant (Epifagus virginiana) and experiments in tobacco indicate that it has an essential function which is probably not related to photosynthesis.</text>
</comment>
<evidence type="ECO:0000256" key="4">
    <source>
        <dbReference type="ARBA" id="ARBA00022640"/>
    </source>
</evidence>
<comment type="subcellular location">
    <subcellularLocation>
        <location evidence="2">Plastid</location>
    </subcellularLocation>
</comment>
<keyword evidence="6" id="KW-0067">ATP-binding</keyword>
<dbReference type="GO" id="GO:0009536">
    <property type="term" value="C:plastid"/>
    <property type="evidence" value="ECO:0007669"/>
    <property type="project" value="UniProtKB-SubCell"/>
</dbReference>
<name>A0ABD1X2Z0_9LAMI</name>
<reference evidence="8" key="1">
    <citation type="submission" date="2024-07" db="EMBL/GenBank/DDBJ databases">
        <title>Two chromosome-level genome assemblies of Korean endemic species Abeliophyllum distichum and Forsythia ovata (Oleaceae).</title>
        <authorList>
            <person name="Jang H."/>
        </authorList>
    </citation>
    <scope>NUCLEOTIDE SEQUENCE [LARGE SCALE GENOMIC DNA]</scope>
</reference>
<accession>A0ABD1X2Z0</accession>
<evidence type="ECO:0000256" key="5">
    <source>
        <dbReference type="ARBA" id="ARBA00022741"/>
    </source>
</evidence>
<dbReference type="Proteomes" id="UP001604277">
    <property type="component" value="Unassembled WGS sequence"/>
</dbReference>
<evidence type="ECO:0000256" key="2">
    <source>
        <dbReference type="ARBA" id="ARBA00004474"/>
    </source>
</evidence>
<evidence type="ECO:0000256" key="3">
    <source>
        <dbReference type="ARBA" id="ARBA00009361"/>
    </source>
</evidence>
<dbReference type="EMBL" id="JBFOLJ010000001">
    <property type="protein sequence ID" value="KAL2556334.1"/>
    <property type="molecule type" value="Genomic_DNA"/>
</dbReference>
<keyword evidence="8" id="KW-1185">Reference proteome</keyword>
<evidence type="ECO:0000313" key="8">
    <source>
        <dbReference type="Proteomes" id="UP001604277"/>
    </source>
</evidence>
<dbReference type="AlphaFoldDB" id="A0ABD1X2Z0"/>
<evidence type="ECO:0000313" key="7">
    <source>
        <dbReference type="EMBL" id="KAL2556334.1"/>
    </source>
</evidence>
<gene>
    <name evidence="7" type="ORF">Fot_01073</name>
</gene>
<dbReference type="PANTHER" id="PTHR33078">
    <property type="entry name" value="PROTEIN YCF2-RELATED"/>
    <property type="match status" value="1"/>
</dbReference>
<sequence>MGSNARDLVAFTNEALSISITQKKSIVDTNTIRSALRRQTWDLRSQVKLIQDHGILFYQIGRAVAQNVIWGKRIIYDEDEELQENDSEFLHNGTMQYQTRDKSSKEQDFFRISQFIWDPADPLFFLFKDHSPGSVFSHRELFADKEMSNGLLTSQTDPPTSIYKHWFIKIHK</sequence>
<evidence type="ECO:0000256" key="1">
    <source>
        <dbReference type="ARBA" id="ARBA00002329"/>
    </source>
</evidence>
<protein>
    <submittedName>
        <fullName evidence="7">Protein Ycf2</fullName>
    </submittedName>
</protein>
<comment type="similarity">
    <text evidence="3">Belongs to the Ycf2 family.</text>
</comment>